<evidence type="ECO:0000313" key="2">
    <source>
        <dbReference type="EnsemblMetazoa" id="SMAR014191-PA"/>
    </source>
</evidence>
<organism evidence="2 3">
    <name type="scientific">Strigamia maritima</name>
    <name type="common">European centipede</name>
    <name type="synonym">Geophilus maritimus</name>
    <dbReference type="NCBI Taxonomy" id="126957"/>
    <lineage>
        <taxon>Eukaryota</taxon>
        <taxon>Metazoa</taxon>
        <taxon>Ecdysozoa</taxon>
        <taxon>Arthropoda</taxon>
        <taxon>Myriapoda</taxon>
        <taxon>Chilopoda</taxon>
        <taxon>Pleurostigmophora</taxon>
        <taxon>Geophilomorpha</taxon>
        <taxon>Linotaeniidae</taxon>
        <taxon>Strigamia</taxon>
    </lineage>
</organism>
<name>T1JK11_STRMM</name>
<dbReference type="AlphaFoldDB" id="T1JK11"/>
<dbReference type="EnsemblMetazoa" id="SMAR014191-RA">
    <property type="protein sequence ID" value="SMAR014191-PA"/>
    <property type="gene ID" value="SMAR014191"/>
</dbReference>
<reference evidence="2" key="2">
    <citation type="submission" date="2015-02" db="UniProtKB">
        <authorList>
            <consortium name="EnsemblMetazoa"/>
        </authorList>
    </citation>
    <scope>IDENTIFICATION</scope>
</reference>
<proteinExistence type="predicted"/>
<dbReference type="EMBL" id="JH431796">
    <property type="status" value="NOT_ANNOTATED_CDS"/>
    <property type="molecule type" value="Genomic_DNA"/>
</dbReference>
<reference evidence="3" key="1">
    <citation type="submission" date="2011-05" db="EMBL/GenBank/DDBJ databases">
        <authorList>
            <person name="Richards S.R."/>
            <person name="Qu J."/>
            <person name="Jiang H."/>
            <person name="Jhangiani S.N."/>
            <person name="Agravi P."/>
            <person name="Goodspeed R."/>
            <person name="Gross S."/>
            <person name="Mandapat C."/>
            <person name="Jackson L."/>
            <person name="Mathew T."/>
            <person name="Pu L."/>
            <person name="Thornton R."/>
            <person name="Saada N."/>
            <person name="Wilczek-Boney K.B."/>
            <person name="Lee S."/>
            <person name="Kovar C."/>
            <person name="Wu Y."/>
            <person name="Scherer S.E."/>
            <person name="Worley K.C."/>
            <person name="Muzny D.M."/>
            <person name="Gibbs R."/>
        </authorList>
    </citation>
    <scope>NUCLEOTIDE SEQUENCE</scope>
    <source>
        <strain evidence="3">Brora</strain>
    </source>
</reference>
<protein>
    <submittedName>
        <fullName evidence="2">Uncharacterized protein</fullName>
    </submittedName>
</protein>
<accession>T1JK11</accession>
<feature type="compositionally biased region" description="Basic residues" evidence="1">
    <location>
        <begin position="105"/>
        <end position="115"/>
    </location>
</feature>
<feature type="region of interest" description="Disordered" evidence="1">
    <location>
        <begin position="82"/>
        <end position="115"/>
    </location>
</feature>
<dbReference type="HOGENOM" id="CLU_2111924_0_0_1"/>
<sequence>MAVGREKPEIQTKTNTGDANFVEITRTDQKFRKKIIKLTSLSNSFTQYLSKNARWYSRYICLYKNAEMFGEPNEVYRANRENRAHTEDWDRKRATKPGTKMRSSGQKRKFRNSVI</sequence>
<evidence type="ECO:0000256" key="1">
    <source>
        <dbReference type="SAM" id="MobiDB-lite"/>
    </source>
</evidence>
<evidence type="ECO:0000313" key="3">
    <source>
        <dbReference type="Proteomes" id="UP000014500"/>
    </source>
</evidence>
<feature type="compositionally biased region" description="Basic and acidic residues" evidence="1">
    <location>
        <begin position="82"/>
        <end position="92"/>
    </location>
</feature>
<dbReference type="Proteomes" id="UP000014500">
    <property type="component" value="Unassembled WGS sequence"/>
</dbReference>
<keyword evidence="3" id="KW-1185">Reference proteome</keyword>